<proteinExistence type="predicted"/>
<dbReference type="EMBL" id="CAXAMM010002091">
    <property type="protein sequence ID" value="CAK8994658.1"/>
    <property type="molecule type" value="Genomic_DNA"/>
</dbReference>
<evidence type="ECO:0000313" key="2">
    <source>
        <dbReference type="Proteomes" id="UP001642464"/>
    </source>
</evidence>
<comment type="caution">
    <text evidence="1">The sequence shown here is derived from an EMBL/GenBank/DDBJ whole genome shotgun (WGS) entry which is preliminary data.</text>
</comment>
<gene>
    <name evidence="1" type="ORF">SCF082_LOCUS4025</name>
</gene>
<keyword evidence="2" id="KW-1185">Reference proteome</keyword>
<name>A0ABP0HXR3_9DINO</name>
<accession>A0ABP0HXR3</accession>
<sequence length="198" mass="21699">FNAAIDACARATARAPAWALLSEAERSVEVRDVSSLPWALARRVSPVAQRLAPVRAQLRSRNVYSGESGAAPWSCGELADRKTLHCQDASVVLDVFKDVVTVVRDPKSLSPKRWSLMTWAFAMLGVPVASHEVFREAIMTSLDDFNIDELSILSWGMMDLDATSGLRIQLAAVREMGRAIAPNQDPTCRSTDLAQMDI</sequence>
<protein>
    <submittedName>
        <fullName evidence="1">Uncharacterized protein</fullName>
    </submittedName>
</protein>
<evidence type="ECO:0000313" key="1">
    <source>
        <dbReference type="EMBL" id="CAK8994658.1"/>
    </source>
</evidence>
<dbReference type="Proteomes" id="UP001642464">
    <property type="component" value="Unassembled WGS sequence"/>
</dbReference>
<organism evidence="1 2">
    <name type="scientific">Durusdinium trenchii</name>
    <dbReference type="NCBI Taxonomy" id="1381693"/>
    <lineage>
        <taxon>Eukaryota</taxon>
        <taxon>Sar</taxon>
        <taxon>Alveolata</taxon>
        <taxon>Dinophyceae</taxon>
        <taxon>Suessiales</taxon>
        <taxon>Symbiodiniaceae</taxon>
        <taxon>Durusdinium</taxon>
    </lineage>
</organism>
<feature type="non-terminal residue" evidence="1">
    <location>
        <position position="1"/>
    </location>
</feature>
<reference evidence="1 2" key="1">
    <citation type="submission" date="2024-02" db="EMBL/GenBank/DDBJ databases">
        <authorList>
            <person name="Chen Y."/>
            <person name="Shah S."/>
            <person name="Dougan E. K."/>
            <person name="Thang M."/>
            <person name="Chan C."/>
        </authorList>
    </citation>
    <scope>NUCLEOTIDE SEQUENCE [LARGE SCALE GENOMIC DNA]</scope>
</reference>